<dbReference type="Proteomes" id="UP000799753">
    <property type="component" value="Unassembled WGS sequence"/>
</dbReference>
<evidence type="ECO:0000256" key="2">
    <source>
        <dbReference type="SAM" id="Phobius"/>
    </source>
</evidence>
<dbReference type="SUPFAM" id="SSF54637">
    <property type="entry name" value="Thioesterase/thiol ester dehydrase-isomerase"/>
    <property type="match status" value="1"/>
</dbReference>
<dbReference type="OrthoDB" id="506431at2759"/>
<evidence type="ECO:0000313" key="3">
    <source>
        <dbReference type="EMBL" id="KAF2639362.1"/>
    </source>
</evidence>
<dbReference type="InterPro" id="IPR029069">
    <property type="entry name" value="HotDog_dom_sf"/>
</dbReference>
<evidence type="ECO:0000313" key="4">
    <source>
        <dbReference type="Proteomes" id="UP000799753"/>
    </source>
</evidence>
<feature type="region of interest" description="Disordered" evidence="1">
    <location>
        <begin position="18"/>
        <end position="39"/>
    </location>
</feature>
<organism evidence="3 4">
    <name type="scientific">Massarina eburnea CBS 473.64</name>
    <dbReference type="NCBI Taxonomy" id="1395130"/>
    <lineage>
        <taxon>Eukaryota</taxon>
        <taxon>Fungi</taxon>
        <taxon>Dikarya</taxon>
        <taxon>Ascomycota</taxon>
        <taxon>Pezizomycotina</taxon>
        <taxon>Dothideomycetes</taxon>
        <taxon>Pleosporomycetidae</taxon>
        <taxon>Pleosporales</taxon>
        <taxon>Massarineae</taxon>
        <taxon>Massarinaceae</taxon>
        <taxon>Massarina</taxon>
    </lineage>
</organism>
<dbReference type="Gene3D" id="3.10.129.10">
    <property type="entry name" value="Hotdog Thioesterase"/>
    <property type="match status" value="1"/>
</dbReference>
<sequence length="331" mass="37022">MNRLRPIPIRPYSLPHRHALRNPPQRFAHTKAKPTATPPKRRRFRAVRIWYGLVFVGGLAGGFAVRDLVSPSPWPHPGTEEDGLYLQAAKKEIEDLEVVKYMRAQCPPRPLDPLAENSETPLATADAEQEAEKAEHKGWIELDIKHNIVEANTQDNYDWGLRTRTATFHSMAGIRGLGVQRAFLNTETKELVAVVWIGKSLSGWPGLAHGGAIATIFQDCMSRMVAGPDVPIDPDTIDEPTSLSMTYARKTRNHSFYIIRAAFTEPKTPQMESPPPKESASAKWSWLPSWKDLTKKTQPTEAKETVEITGTMENIYGDLLVRAKGTFPVAK</sequence>
<proteinExistence type="predicted"/>
<evidence type="ECO:0000256" key="1">
    <source>
        <dbReference type="SAM" id="MobiDB-lite"/>
    </source>
</evidence>
<dbReference type="AlphaFoldDB" id="A0A6A6RWG2"/>
<dbReference type="PANTHER" id="PTHR47260:SF1">
    <property type="entry name" value="UPF0644 PROTEIN PB2B4.06"/>
    <property type="match status" value="1"/>
</dbReference>
<dbReference type="EMBL" id="MU006787">
    <property type="protein sequence ID" value="KAF2639362.1"/>
    <property type="molecule type" value="Genomic_DNA"/>
</dbReference>
<protein>
    <recommendedName>
        <fullName evidence="5">Thioesterase domain-containing protein</fullName>
    </recommendedName>
</protein>
<evidence type="ECO:0008006" key="5">
    <source>
        <dbReference type="Google" id="ProtNLM"/>
    </source>
</evidence>
<reference evidence="3" key="1">
    <citation type="journal article" date="2020" name="Stud. Mycol.">
        <title>101 Dothideomycetes genomes: a test case for predicting lifestyles and emergence of pathogens.</title>
        <authorList>
            <person name="Haridas S."/>
            <person name="Albert R."/>
            <person name="Binder M."/>
            <person name="Bloem J."/>
            <person name="Labutti K."/>
            <person name="Salamov A."/>
            <person name="Andreopoulos B."/>
            <person name="Baker S."/>
            <person name="Barry K."/>
            <person name="Bills G."/>
            <person name="Bluhm B."/>
            <person name="Cannon C."/>
            <person name="Castanera R."/>
            <person name="Culley D."/>
            <person name="Daum C."/>
            <person name="Ezra D."/>
            <person name="Gonzalez J."/>
            <person name="Henrissat B."/>
            <person name="Kuo A."/>
            <person name="Liang C."/>
            <person name="Lipzen A."/>
            <person name="Lutzoni F."/>
            <person name="Magnuson J."/>
            <person name="Mondo S."/>
            <person name="Nolan M."/>
            <person name="Ohm R."/>
            <person name="Pangilinan J."/>
            <person name="Park H.-J."/>
            <person name="Ramirez L."/>
            <person name="Alfaro M."/>
            <person name="Sun H."/>
            <person name="Tritt A."/>
            <person name="Yoshinaga Y."/>
            <person name="Zwiers L.-H."/>
            <person name="Turgeon B."/>
            <person name="Goodwin S."/>
            <person name="Spatafora J."/>
            <person name="Crous P."/>
            <person name="Grigoriev I."/>
        </authorList>
    </citation>
    <scope>NUCLEOTIDE SEQUENCE</scope>
    <source>
        <strain evidence="3">CBS 473.64</strain>
    </source>
</reference>
<keyword evidence="2" id="KW-1133">Transmembrane helix</keyword>
<feature type="transmembrane region" description="Helical" evidence="2">
    <location>
        <begin position="49"/>
        <end position="65"/>
    </location>
</feature>
<keyword evidence="4" id="KW-1185">Reference proteome</keyword>
<gene>
    <name evidence="3" type="ORF">P280DRAFT_403203</name>
</gene>
<keyword evidence="2" id="KW-0472">Membrane</keyword>
<accession>A0A6A6RWG2</accession>
<name>A0A6A6RWG2_9PLEO</name>
<dbReference type="InterPro" id="IPR052061">
    <property type="entry name" value="PTE-AB_protein"/>
</dbReference>
<keyword evidence="2" id="KW-0812">Transmembrane</keyword>
<dbReference type="PANTHER" id="PTHR47260">
    <property type="entry name" value="UPF0644 PROTEIN PB2B4.06"/>
    <property type="match status" value="1"/>
</dbReference>